<proteinExistence type="predicted"/>
<evidence type="ECO:0000313" key="2">
    <source>
        <dbReference type="Proteomes" id="UP001527925"/>
    </source>
</evidence>
<protein>
    <recommendedName>
        <fullName evidence="3">MRPL25 domain-containing protein</fullName>
    </recommendedName>
</protein>
<keyword evidence="2" id="KW-1185">Reference proteome</keyword>
<organism evidence="1 2">
    <name type="scientific">Polyrhizophydium stewartii</name>
    <dbReference type="NCBI Taxonomy" id="2732419"/>
    <lineage>
        <taxon>Eukaryota</taxon>
        <taxon>Fungi</taxon>
        <taxon>Fungi incertae sedis</taxon>
        <taxon>Chytridiomycota</taxon>
        <taxon>Chytridiomycota incertae sedis</taxon>
        <taxon>Chytridiomycetes</taxon>
        <taxon>Rhizophydiales</taxon>
        <taxon>Rhizophydiales incertae sedis</taxon>
        <taxon>Polyrhizophydium</taxon>
    </lineage>
</organism>
<gene>
    <name evidence="1" type="ORF">HK105_202230</name>
</gene>
<evidence type="ECO:0008006" key="3">
    <source>
        <dbReference type="Google" id="ProtNLM"/>
    </source>
</evidence>
<dbReference type="Gene3D" id="6.10.280.120">
    <property type="entry name" value="Growth arrest and DNA-damage-inducible proteins-interacting protein 1"/>
    <property type="match status" value="1"/>
</dbReference>
<reference evidence="1 2" key="1">
    <citation type="submission" date="2023-09" db="EMBL/GenBank/DDBJ databases">
        <title>Pangenome analysis of Batrachochytrium dendrobatidis and related Chytrids.</title>
        <authorList>
            <person name="Yacoub M.N."/>
            <person name="Stajich J.E."/>
            <person name="James T.Y."/>
        </authorList>
    </citation>
    <scope>NUCLEOTIDE SEQUENCE [LARGE SCALE GENOMIC DNA]</scope>
    <source>
        <strain evidence="1 2">JEL0888</strain>
    </source>
</reference>
<evidence type="ECO:0000313" key="1">
    <source>
        <dbReference type="EMBL" id="KAL2918303.1"/>
    </source>
</evidence>
<dbReference type="EMBL" id="JADGIZ020000007">
    <property type="protein sequence ID" value="KAL2918303.1"/>
    <property type="molecule type" value="Genomic_DNA"/>
</dbReference>
<dbReference type="InterPro" id="IPR043035">
    <property type="entry name" value="Ribosomal_mL64_sf"/>
</dbReference>
<dbReference type="Proteomes" id="UP001527925">
    <property type="component" value="Unassembled WGS sequence"/>
</dbReference>
<accession>A0ABR4NFJ0</accession>
<comment type="caution">
    <text evidence="1">The sequence shown here is derived from an EMBL/GenBank/DDBJ whole genome shotgun (WGS) entry which is preliminary data.</text>
</comment>
<sequence>MTTSGASKLLQTGGRLVRVPKTMPTDWVLKHIAFPPPKAHFLPSVLPSGRTMPPRISLADQERIRLACKLAGIDAERVVGLPAEQPVDVSAKSLYPKRSSELEKFIREKKIAENMAKMPERIAAWKEERRKAKESAKPDMPF</sequence>
<name>A0ABR4NFJ0_9FUNG</name>